<dbReference type="AlphaFoldDB" id="K4KI03"/>
<dbReference type="eggNOG" id="COG4990">
    <property type="taxonomic scope" value="Bacteria"/>
</dbReference>
<dbReference type="HOGENOM" id="CLU_1299042_0_0_6"/>
<sequence length="212" mass="23901">MPACQTPRFFARFFASGFYLLLLVAWSVFFAPRVQAEVPYYSQLDNRFEPHATCSLTSMAMVLDYLNIPVAGEGRTADRLYQRFGKLQFVPVFAEGFNALAQEADSDWRDNATEAGTLAELRQRARQGLPSIVHGWFTEAGHILVVIGYDGEFYTVHDPYGAWNLEKRGSYDTGKSGKAIRYPKAAFEQAINDNGTGDDLWLHRFEQHATGQ</sequence>
<proteinExistence type="predicted"/>
<dbReference type="OrthoDB" id="5735764at2"/>
<keyword evidence="3" id="KW-1185">Reference proteome</keyword>
<gene>
    <name evidence="2" type="ordered locus">M5M_07765</name>
</gene>
<dbReference type="InterPro" id="IPR039564">
    <property type="entry name" value="Peptidase_C39-like"/>
</dbReference>
<dbReference type="Gene3D" id="3.90.70.10">
    <property type="entry name" value="Cysteine proteinases"/>
    <property type="match status" value="1"/>
</dbReference>
<dbReference type="Proteomes" id="UP000000466">
    <property type="component" value="Chromosome"/>
</dbReference>
<dbReference type="STRING" id="1117647.M5M_07765"/>
<dbReference type="RefSeq" id="WP_015046917.1">
    <property type="nucleotide sequence ID" value="NC_018868.3"/>
</dbReference>
<dbReference type="KEGG" id="saga:M5M_07765"/>
<evidence type="ECO:0000259" key="1">
    <source>
        <dbReference type="Pfam" id="PF13529"/>
    </source>
</evidence>
<dbReference type="Pfam" id="PF13529">
    <property type="entry name" value="Peptidase_C39_2"/>
    <property type="match status" value="1"/>
</dbReference>
<reference evidence="2 3" key="1">
    <citation type="journal article" date="2013" name="Genome Announc.">
        <title>Complete genome sequence of Simiduia agarivorans SA1(T), a marine bacterium able to degrade a variety of polysaccharides.</title>
        <authorList>
            <person name="Lin S.Y."/>
            <person name="Shieh W.Y."/>
            <person name="Chen J.S."/>
            <person name="Tang S.L."/>
        </authorList>
    </citation>
    <scope>NUCLEOTIDE SEQUENCE [LARGE SCALE GENOMIC DNA]</scope>
    <source>
        <strain evidence="3">DSM 21679 / JCM 13881 / BCRC 17597 / SA1</strain>
    </source>
</reference>
<dbReference type="EMBL" id="CP003746">
    <property type="protein sequence ID" value="AFU98744.1"/>
    <property type="molecule type" value="Genomic_DNA"/>
</dbReference>
<name>K4KI03_SIMAS</name>
<evidence type="ECO:0000313" key="2">
    <source>
        <dbReference type="EMBL" id="AFU98744.1"/>
    </source>
</evidence>
<protein>
    <recommendedName>
        <fullName evidence="1">Peptidase C39-like domain-containing protein</fullName>
    </recommendedName>
</protein>
<organism evidence="2 3">
    <name type="scientific">Simiduia agarivorans (strain DSM 21679 / JCM 13881 / BCRC 17597 / SA1)</name>
    <dbReference type="NCBI Taxonomy" id="1117647"/>
    <lineage>
        <taxon>Bacteria</taxon>
        <taxon>Pseudomonadati</taxon>
        <taxon>Pseudomonadota</taxon>
        <taxon>Gammaproteobacteria</taxon>
        <taxon>Cellvibrionales</taxon>
        <taxon>Cellvibrionaceae</taxon>
        <taxon>Simiduia</taxon>
    </lineage>
</organism>
<feature type="domain" description="Peptidase C39-like" evidence="1">
    <location>
        <begin position="37"/>
        <end position="160"/>
    </location>
</feature>
<accession>K4KI03</accession>
<evidence type="ECO:0000313" key="3">
    <source>
        <dbReference type="Proteomes" id="UP000000466"/>
    </source>
</evidence>